<keyword evidence="7" id="KW-1185">Reference proteome</keyword>
<evidence type="ECO:0000256" key="1">
    <source>
        <dbReference type="ARBA" id="ARBA00022676"/>
    </source>
</evidence>
<keyword evidence="5" id="KW-1133">Transmembrane helix</keyword>
<proteinExistence type="inferred from homology"/>
<dbReference type="AlphaFoldDB" id="A0A5A7PNA3"/>
<keyword evidence="2" id="KW-0808">Transferase</keyword>
<dbReference type="InterPro" id="IPR002495">
    <property type="entry name" value="Glyco_trans_8"/>
</dbReference>
<keyword evidence="5" id="KW-0812">Transmembrane</keyword>
<reference evidence="7" key="1">
    <citation type="journal article" date="2019" name="Curr. Biol.">
        <title>Genome Sequence of Striga asiatica Provides Insight into the Evolution of Plant Parasitism.</title>
        <authorList>
            <person name="Yoshida S."/>
            <person name="Kim S."/>
            <person name="Wafula E.K."/>
            <person name="Tanskanen J."/>
            <person name="Kim Y.M."/>
            <person name="Honaas L."/>
            <person name="Yang Z."/>
            <person name="Spallek T."/>
            <person name="Conn C.E."/>
            <person name="Ichihashi Y."/>
            <person name="Cheong K."/>
            <person name="Cui S."/>
            <person name="Der J.P."/>
            <person name="Gundlach H."/>
            <person name="Jiao Y."/>
            <person name="Hori C."/>
            <person name="Ishida J.K."/>
            <person name="Kasahara H."/>
            <person name="Kiba T."/>
            <person name="Kim M.S."/>
            <person name="Koo N."/>
            <person name="Laohavisit A."/>
            <person name="Lee Y.H."/>
            <person name="Lumba S."/>
            <person name="McCourt P."/>
            <person name="Mortimer J.C."/>
            <person name="Mutuku J.M."/>
            <person name="Nomura T."/>
            <person name="Sasaki-Sekimoto Y."/>
            <person name="Seto Y."/>
            <person name="Wang Y."/>
            <person name="Wakatake T."/>
            <person name="Sakakibara H."/>
            <person name="Demura T."/>
            <person name="Yamaguchi S."/>
            <person name="Yoneyama K."/>
            <person name="Manabe R.I."/>
            <person name="Nelson D.C."/>
            <person name="Schulman A.H."/>
            <person name="Timko M.P."/>
            <person name="dePamphilis C.W."/>
            <person name="Choi D."/>
            <person name="Shirasu K."/>
        </authorList>
    </citation>
    <scope>NUCLEOTIDE SEQUENCE [LARGE SCALE GENOMIC DNA]</scope>
    <source>
        <strain evidence="7">cv. UVA1</strain>
    </source>
</reference>
<dbReference type="Pfam" id="PF01501">
    <property type="entry name" value="Glyco_transf_8"/>
    <property type="match status" value="2"/>
</dbReference>
<evidence type="ECO:0000256" key="3">
    <source>
        <dbReference type="ARBA" id="ARBA00023211"/>
    </source>
</evidence>
<dbReference type="GO" id="GO:0016757">
    <property type="term" value="F:glycosyltransferase activity"/>
    <property type="evidence" value="ECO:0007669"/>
    <property type="project" value="UniProtKB-KW"/>
</dbReference>
<dbReference type="CDD" id="cd02537">
    <property type="entry name" value="GT8_Glycogenin"/>
    <property type="match status" value="1"/>
</dbReference>
<dbReference type="EMBL" id="BKCP01004783">
    <property type="protein sequence ID" value="GER33777.1"/>
    <property type="molecule type" value="Genomic_DNA"/>
</dbReference>
<feature type="transmembrane region" description="Helical" evidence="5">
    <location>
        <begin position="12"/>
        <end position="30"/>
    </location>
</feature>
<evidence type="ECO:0000313" key="7">
    <source>
        <dbReference type="Proteomes" id="UP000325081"/>
    </source>
</evidence>
<name>A0A5A7PNA3_STRAF</name>
<keyword evidence="3" id="KW-0464">Manganese</keyword>
<sequence length="518" mass="60683">MAPKPSKPMPFTISFTFFMIFLTLFTIHYLRQIRDDFQIRATQGKLVTNIRPEWLNFVLREFGDERTINVGFVNTDEIRTKGVKTGKVNFDPVDEKYIKWSELFPVWINESSHSGCPRIPMPEFGDYREVDVVVARVPSEEVDLVVANLLVRSGRKDDGPVFAVFIGSGGPMWEIFRCEDLLWNVGDTWVYKPDLERIKQKVTMPVGSCQISHPITQSDEELLRSKNHNIRQPREAYVTVLHSSESYVCGAIALAQSIIRTNSTKDLVLIADEHITPHSIHGLQSAGWKIKRIKRIRSPHTKKYAYNKWNYSKLRIWQLKGYDKVMFIDSDFIVTKNMDKFFVYPQISASGNDGHIFNSGLMVVEPSECTFETLMRKRFSIESYNGGDQGFLNEMFPWWHRLPAKLNWLKFFGSGQEYAHRIPDDTHAIHYLGLKPWWCYRDYDCNWDKIEAQQFASDSANERWWYVYDNMSKELREYCSLTPEMDGNLRKYREIARNASLPDGHWKIEIKDERRNFM</sequence>
<evidence type="ECO:0000256" key="5">
    <source>
        <dbReference type="SAM" id="Phobius"/>
    </source>
</evidence>
<evidence type="ECO:0000313" key="6">
    <source>
        <dbReference type="EMBL" id="GER33777.1"/>
    </source>
</evidence>
<keyword evidence="1" id="KW-0328">Glycosyltransferase</keyword>
<dbReference type="OrthoDB" id="2014201at2759"/>
<gene>
    <name evidence="6" type="ORF">STAS_09926</name>
</gene>
<dbReference type="Proteomes" id="UP000325081">
    <property type="component" value="Unassembled WGS sequence"/>
</dbReference>
<dbReference type="SUPFAM" id="SSF53448">
    <property type="entry name" value="Nucleotide-diphospho-sugar transferases"/>
    <property type="match status" value="1"/>
</dbReference>
<protein>
    <recommendedName>
        <fullName evidence="4">Hexosyltransferase</fullName>
        <ecNumber evidence="4">2.4.1.-</ecNumber>
    </recommendedName>
</protein>
<accession>A0A5A7PNA3</accession>
<dbReference type="InterPro" id="IPR050587">
    <property type="entry name" value="GNT1/Glycosyltrans_8"/>
</dbReference>
<comment type="similarity">
    <text evidence="4">Belongs to the glycosyltransferase 8 family.</text>
</comment>
<evidence type="ECO:0000256" key="2">
    <source>
        <dbReference type="ARBA" id="ARBA00022679"/>
    </source>
</evidence>
<dbReference type="InterPro" id="IPR029044">
    <property type="entry name" value="Nucleotide-diphossugar_trans"/>
</dbReference>
<dbReference type="PANTHER" id="PTHR11183">
    <property type="entry name" value="GLYCOGENIN SUBFAMILY MEMBER"/>
    <property type="match status" value="1"/>
</dbReference>
<comment type="caution">
    <text evidence="6">The sequence shown here is derived from an EMBL/GenBank/DDBJ whole genome shotgun (WGS) entry which is preliminary data.</text>
</comment>
<dbReference type="EC" id="2.4.1.-" evidence="4"/>
<dbReference type="Gene3D" id="3.90.550.10">
    <property type="entry name" value="Spore Coat Polysaccharide Biosynthesis Protein SpsA, Chain A"/>
    <property type="match status" value="1"/>
</dbReference>
<evidence type="ECO:0000256" key="4">
    <source>
        <dbReference type="RuleBase" id="RU362027"/>
    </source>
</evidence>
<organism evidence="6 7">
    <name type="scientific">Striga asiatica</name>
    <name type="common">Asiatic witchweed</name>
    <name type="synonym">Buchnera asiatica</name>
    <dbReference type="NCBI Taxonomy" id="4170"/>
    <lineage>
        <taxon>Eukaryota</taxon>
        <taxon>Viridiplantae</taxon>
        <taxon>Streptophyta</taxon>
        <taxon>Embryophyta</taxon>
        <taxon>Tracheophyta</taxon>
        <taxon>Spermatophyta</taxon>
        <taxon>Magnoliopsida</taxon>
        <taxon>eudicotyledons</taxon>
        <taxon>Gunneridae</taxon>
        <taxon>Pentapetalae</taxon>
        <taxon>asterids</taxon>
        <taxon>lamiids</taxon>
        <taxon>Lamiales</taxon>
        <taxon>Orobanchaceae</taxon>
        <taxon>Buchnereae</taxon>
        <taxon>Striga</taxon>
    </lineage>
</organism>
<keyword evidence="5" id="KW-0472">Membrane</keyword>